<dbReference type="InterPro" id="IPR046801">
    <property type="entry name" value="OpcA_G6PD_N"/>
</dbReference>
<dbReference type="STRING" id="857290.HMPREF9156_00755"/>
<comment type="caution">
    <text evidence="3">The sequence shown here is derived from an EMBL/GenBank/DDBJ whole genome shotgun (WGS) entry which is preliminary data.</text>
</comment>
<dbReference type="EMBL" id="AGZS01000003">
    <property type="protein sequence ID" value="EJD64880.1"/>
    <property type="molecule type" value="Genomic_DNA"/>
</dbReference>
<dbReference type="eggNOG" id="COG3429">
    <property type="taxonomic scope" value="Bacteria"/>
</dbReference>
<dbReference type="InterPro" id="IPR046802">
    <property type="entry name" value="OpcA_G6PD_C"/>
</dbReference>
<evidence type="ECO:0000313" key="3">
    <source>
        <dbReference type="EMBL" id="EJD64880.1"/>
    </source>
</evidence>
<accession>J0D4H9</accession>
<dbReference type="HOGENOM" id="CLU_046988_1_0_11"/>
<dbReference type="PANTHER" id="PTHR38658:SF1">
    <property type="entry name" value="OXPP CYCLE PROTEIN OPCA-RELATED"/>
    <property type="match status" value="1"/>
</dbReference>
<reference evidence="3 4" key="1">
    <citation type="submission" date="2012-01" db="EMBL/GenBank/DDBJ databases">
        <title>The Genome Sequence of Scardovia wiggsiae F0424.</title>
        <authorList>
            <consortium name="The Broad Institute Genome Sequencing Platform"/>
            <person name="Earl A."/>
            <person name="Ward D."/>
            <person name="Feldgarden M."/>
            <person name="Gevers D."/>
            <person name="Izard J."/>
            <person name="Ganesan A."/>
            <person name="Baranova O.V."/>
            <person name="Blanton J.M."/>
            <person name="Tanner A.C."/>
            <person name="Mathney J."/>
            <person name="Dewhirst F.E."/>
            <person name="Young S.K."/>
            <person name="Zeng Q."/>
            <person name="Gargeya S."/>
            <person name="Fitzgerald M."/>
            <person name="Haas B."/>
            <person name="Abouelleil A."/>
            <person name="Alvarado L."/>
            <person name="Arachchi H.M."/>
            <person name="Berlin A."/>
            <person name="Chapman S.B."/>
            <person name="Gearin G."/>
            <person name="Goldberg J."/>
            <person name="Griggs A."/>
            <person name="Gujja S."/>
            <person name="Hansen M."/>
            <person name="Heiman D."/>
            <person name="Howarth C."/>
            <person name="Larimer J."/>
            <person name="Lui A."/>
            <person name="MacDonald P.J.P."/>
            <person name="McCowen C."/>
            <person name="Montmayeur A."/>
            <person name="Murphy C."/>
            <person name="Neiman D."/>
            <person name="Pearson M."/>
            <person name="Priest M."/>
            <person name="Roberts A."/>
            <person name="Saif S."/>
            <person name="Shea T."/>
            <person name="Sisk P."/>
            <person name="Stolte C."/>
            <person name="Sykes S."/>
            <person name="Wortman J."/>
            <person name="Nusbaum C."/>
            <person name="Birren B."/>
        </authorList>
    </citation>
    <scope>NUCLEOTIDE SEQUENCE [LARGE SCALE GENOMIC DNA]</scope>
    <source>
        <strain evidence="3 4">F0424</strain>
    </source>
</reference>
<organism evidence="3 4">
    <name type="scientific">Scardovia wiggsiae F0424</name>
    <dbReference type="NCBI Taxonomy" id="857290"/>
    <lineage>
        <taxon>Bacteria</taxon>
        <taxon>Bacillati</taxon>
        <taxon>Actinomycetota</taxon>
        <taxon>Actinomycetes</taxon>
        <taxon>Bifidobacteriales</taxon>
        <taxon>Bifidobacteriaceae</taxon>
        <taxon>Scardovia</taxon>
    </lineage>
</organism>
<feature type="domain" description="Glucose-6-phosphate dehydrogenase assembly protein OpcA N-terminal" evidence="1">
    <location>
        <begin position="51"/>
        <end position="163"/>
    </location>
</feature>
<dbReference type="InterPro" id="IPR004555">
    <property type="entry name" value="G6PDH_assembly_OpcA"/>
</dbReference>
<dbReference type="Proteomes" id="UP000006415">
    <property type="component" value="Unassembled WGS sequence"/>
</dbReference>
<name>J0D4H9_9BIFI</name>
<dbReference type="Pfam" id="PF20171">
    <property type="entry name" value="OpcA_G6PD_C"/>
    <property type="match status" value="1"/>
</dbReference>
<evidence type="ECO:0000313" key="4">
    <source>
        <dbReference type="Proteomes" id="UP000006415"/>
    </source>
</evidence>
<dbReference type="Pfam" id="PF10128">
    <property type="entry name" value="OpcA_G6PD_assem"/>
    <property type="match status" value="1"/>
</dbReference>
<keyword evidence="4" id="KW-1185">Reference proteome</keyword>
<protein>
    <submittedName>
        <fullName evidence="3">OpcA protein</fullName>
    </submittedName>
</protein>
<dbReference type="PANTHER" id="PTHR38658">
    <property type="entry name" value="OXPP CYCLE PROTEIN OPCA-RELATED"/>
    <property type="match status" value="1"/>
</dbReference>
<feature type="domain" description="Glucose-6-phosphate dehydrogenase assembly protein OpcA C-terminal" evidence="2">
    <location>
        <begin position="169"/>
        <end position="298"/>
    </location>
</feature>
<evidence type="ECO:0000259" key="2">
    <source>
        <dbReference type="Pfam" id="PF20171"/>
    </source>
</evidence>
<dbReference type="RefSeq" id="WP_007147819.1">
    <property type="nucleotide sequence ID" value="NZ_AKCI01000001.1"/>
</dbReference>
<sequence>MKARLNNCTTAQITAKIKDLHEERGESTEGRVFTMLIHTSEDDLEDALAAANVASREHPCRIIAIATCSGKGSDPDTPLNAEIRFGADAGAGEIIVLFPTGGLLRHLDTLVIPLLVPDAPVLAWWPEEVPGNPSEDQIGRMARKRITDAQQTEDPERTFENLRAHWTKNDTDLSWTRLTIWRGQLAALIDQPPHTAIQSVTVRGARHYLPLELLAAWLAWSLKVPVTVDRQDDAASVTSVEITRENGVASIQRTGIDELQVQEPGRNPQKISVPHRTLTDSINEEMRRLDPDAIYAAVIRDGWDLVPHE</sequence>
<gene>
    <name evidence="3" type="ORF">HMPREF9156_00755</name>
</gene>
<dbReference type="OrthoDB" id="128564at2"/>
<evidence type="ECO:0000259" key="1">
    <source>
        <dbReference type="Pfam" id="PF10128"/>
    </source>
</evidence>
<dbReference type="AlphaFoldDB" id="J0D4H9"/>
<proteinExistence type="predicted"/>